<protein>
    <submittedName>
        <fullName evidence="1">Homeobox-leucine zipper protein anthocyaninless 2-like</fullName>
    </submittedName>
</protein>
<accession>A0A2K3JL28</accession>
<dbReference type="EMBL" id="ASHM01069058">
    <property type="protein sequence ID" value="PNX54746.1"/>
    <property type="molecule type" value="Genomic_DNA"/>
</dbReference>
<gene>
    <name evidence="1" type="ORF">L195_g048367</name>
</gene>
<dbReference type="STRING" id="57577.A0A2K3JL28"/>
<dbReference type="PANTHER" id="PTHR45654:SF49">
    <property type="entry name" value="HOMEOBOX LEUCINE ZIPPER PROTEIN"/>
    <property type="match status" value="1"/>
</dbReference>
<proteinExistence type="predicted"/>
<keyword evidence="1" id="KW-0371">Homeobox</keyword>
<sequence>MVTMNEEAMENPITCSSCEEKQLRAENARLKKKLARVCALDAMKELIKLAEPDSILWIKSPDNEKEVFNHDEYERRRSSFNSPKPNGFVTEATRETVLLCTNTAALIETFLDAV</sequence>
<comment type="caution">
    <text evidence="1">The sequence shown here is derived from an EMBL/GenBank/DDBJ whole genome shotgun (WGS) entry which is preliminary data.</text>
</comment>
<reference evidence="1 2" key="1">
    <citation type="journal article" date="2014" name="Am. J. Bot.">
        <title>Genome assembly and annotation for red clover (Trifolium pratense; Fabaceae).</title>
        <authorList>
            <person name="Istvanek J."/>
            <person name="Jaros M."/>
            <person name="Krenek A."/>
            <person name="Repkova J."/>
        </authorList>
    </citation>
    <scope>NUCLEOTIDE SEQUENCE [LARGE SCALE GENOMIC DNA]</scope>
    <source>
        <strain evidence="2">cv. Tatra</strain>
        <tissue evidence="1">Young leaves</tissue>
    </source>
</reference>
<reference evidence="1 2" key="2">
    <citation type="journal article" date="2017" name="Front. Plant Sci.">
        <title>Gene Classification and Mining of Molecular Markers Useful in Red Clover (Trifolium pratense) Breeding.</title>
        <authorList>
            <person name="Istvanek J."/>
            <person name="Dluhosova J."/>
            <person name="Dluhos P."/>
            <person name="Patkova L."/>
            <person name="Nedelnik J."/>
            <person name="Repkova J."/>
        </authorList>
    </citation>
    <scope>NUCLEOTIDE SEQUENCE [LARGE SCALE GENOMIC DNA]</scope>
    <source>
        <strain evidence="2">cv. Tatra</strain>
        <tissue evidence="1">Young leaves</tissue>
    </source>
</reference>
<feature type="non-terminal residue" evidence="1">
    <location>
        <position position="114"/>
    </location>
</feature>
<evidence type="ECO:0000313" key="2">
    <source>
        <dbReference type="Proteomes" id="UP000236291"/>
    </source>
</evidence>
<dbReference type="Proteomes" id="UP000236291">
    <property type="component" value="Unassembled WGS sequence"/>
</dbReference>
<organism evidence="1 2">
    <name type="scientific">Trifolium pratense</name>
    <name type="common">Red clover</name>
    <dbReference type="NCBI Taxonomy" id="57577"/>
    <lineage>
        <taxon>Eukaryota</taxon>
        <taxon>Viridiplantae</taxon>
        <taxon>Streptophyta</taxon>
        <taxon>Embryophyta</taxon>
        <taxon>Tracheophyta</taxon>
        <taxon>Spermatophyta</taxon>
        <taxon>Magnoliopsida</taxon>
        <taxon>eudicotyledons</taxon>
        <taxon>Gunneridae</taxon>
        <taxon>Pentapetalae</taxon>
        <taxon>rosids</taxon>
        <taxon>fabids</taxon>
        <taxon>Fabales</taxon>
        <taxon>Fabaceae</taxon>
        <taxon>Papilionoideae</taxon>
        <taxon>50 kb inversion clade</taxon>
        <taxon>NPAAA clade</taxon>
        <taxon>Hologalegina</taxon>
        <taxon>IRL clade</taxon>
        <taxon>Trifolieae</taxon>
        <taxon>Trifolium</taxon>
    </lineage>
</organism>
<dbReference type="GO" id="GO:0003677">
    <property type="term" value="F:DNA binding"/>
    <property type="evidence" value="ECO:0007669"/>
    <property type="project" value="UniProtKB-KW"/>
</dbReference>
<dbReference type="PANTHER" id="PTHR45654">
    <property type="entry name" value="HOMEOBOX-LEUCINE ZIPPER PROTEIN MERISTEM L1"/>
    <property type="match status" value="1"/>
</dbReference>
<name>A0A2K3JL28_TRIPR</name>
<evidence type="ECO:0000313" key="1">
    <source>
        <dbReference type="EMBL" id="PNX54746.1"/>
    </source>
</evidence>
<keyword evidence="1" id="KW-0238">DNA-binding</keyword>
<dbReference type="AlphaFoldDB" id="A0A2K3JL28"/>
<dbReference type="InterPro" id="IPR042160">
    <property type="entry name" value="HD-Zip_IV"/>
</dbReference>